<evidence type="ECO:0000313" key="7">
    <source>
        <dbReference type="EMBL" id="SUZ67071.1"/>
    </source>
</evidence>
<reference evidence="7" key="1">
    <citation type="submission" date="2018-05" db="EMBL/GenBank/DDBJ databases">
        <authorList>
            <person name="Lanie J.A."/>
            <person name="Ng W.-L."/>
            <person name="Kazmierczak K.M."/>
            <person name="Andrzejewski T.M."/>
            <person name="Davidsen T.M."/>
            <person name="Wayne K.J."/>
            <person name="Tettelin H."/>
            <person name="Glass J.I."/>
            <person name="Rusch D."/>
            <person name="Podicherti R."/>
            <person name="Tsui H.-C.T."/>
            <person name="Winkler M.E."/>
        </authorList>
    </citation>
    <scope>NUCLEOTIDE SEQUENCE</scope>
</reference>
<sequence length="340" mass="34987">MRRFDQLAVAVLALVATGIIAAGSLWLGGYDPLVAGAAMFQGSFGSGTAILSVTMVRAVPLIVTGLAVALAFRAGVWNIGAEGQLYAGAIAAAWVGLSWGNAPGWFLTPATLVAALLAGAAWAAIPAFMKVRLGIGEVIPTILMNFVGIYLAAFVVHGPLQETRGVFPQTDPISDAARLSVLVEGTRLHAGFLIALLLGVILWAGLRWTHFGFQVRSVGASPDAARVSGMIESKRVLLVVFLSSGAIAGLAGGIEITGVTFALYEGLSPGWGYTAIAVALLAGLHPGWVVFTGLLFGGLEAGAGAMQREAGVPAAWVSAVEALVILFVLAGDQIRRRFGA</sequence>
<dbReference type="AlphaFoldDB" id="A0A381PJ85"/>
<evidence type="ECO:0008006" key="8">
    <source>
        <dbReference type="Google" id="ProtNLM"/>
    </source>
</evidence>
<evidence type="ECO:0000256" key="4">
    <source>
        <dbReference type="ARBA" id="ARBA00022989"/>
    </source>
</evidence>
<evidence type="ECO:0000256" key="5">
    <source>
        <dbReference type="ARBA" id="ARBA00023136"/>
    </source>
</evidence>
<evidence type="ECO:0000256" key="6">
    <source>
        <dbReference type="SAM" id="Phobius"/>
    </source>
</evidence>
<feature type="transmembrane region" description="Helical" evidence="6">
    <location>
        <begin position="141"/>
        <end position="160"/>
    </location>
</feature>
<feature type="transmembrane region" description="Helical" evidence="6">
    <location>
        <begin position="7"/>
        <end position="29"/>
    </location>
</feature>
<dbReference type="PANTHER" id="PTHR47089">
    <property type="entry name" value="ABC TRANSPORTER, PERMEASE PROTEIN"/>
    <property type="match status" value="1"/>
</dbReference>
<dbReference type="CDD" id="cd06580">
    <property type="entry name" value="TM_PBP1_transp_TpRbsC_like"/>
    <property type="match status" value="1"/>
</dbReference>
<feature type="transmembrane region" description="Helical" evidence="6">
    <location>
        <begin position="106"/>
        <end position="129"/>
    </location>
</feature>
<keyword evidence="3 6" id="KW-0812">Transmembrane</keyword>
<evidence type="ECO:0000256" key="1">
    <source>
        <dbReference type="ARBA" id="ARBA00004651"/>
    </source>
</evidence>
<keyword evidence="2" id="KW-1003">Cell membrane</keyword>
<dbReference type="EMBL" id="UINC01001002">
    <property type="protein sequence ID" value="SUZ67071.1"/>
    <property type="molecule type" value="Genomic_DNA"/>
</dbReference>
<feature type="transmembrane region" description="Helical" evidence="6">
    <location>
        <begin position="188"/>
        <end position="206"/>
    </location>
</feature>
<keyword evidence="5 6" id="KW-0472">Membrane</keyword>
<organism evidence="7">
    <name type="scientific">marine metagenome</name>
    <dbReference type="NCBI Taxonomy" id="408172"/>
    <lineage>
        <taxon>unclassified sequences</taxon>
        <taxon>metagenomes</taxon>
        <taxon>ecological metagenomes</taxon>
    </lineage>
</organism>
<dbReference type="Pfam" id="PF02653">
    <property type="entry name" value="BPD_transp_2"/>
    <property type="match status" value="1"/>
</dbReference>
<keyword evidence="4 6" id="KW-1133">Transmembrane helix</keyword>
<evidence type="ECO:0000256" key="3">
    <source>
        <dbReference type="ARBA" id="ARBA00022692"/>
    </source>
</evidence>
<proteinExistence type="predicted"/>
<gene>
    <name evidence="7" type="ORF">METZ01_LOCUS19925</name>
</gene>
<feature type="transmembrane region" description="Helical" evidence="6">
    <location>
        <begin position="310"/>
        <end position="330"/>
    </location>
</feature>
<feature type="transmembrane region" description="Helical" evidence="6">
    <location>
        <begin position="236"/>
        <end position="264"/>
    </location>
</feature>
<protein>
    <recommendedName>
        <fullName evidence="8">ABC transporter permease</fullName>
    </recommendedName>
</protein>
<feature type="transmembrane region" description="Helical" evidence="6">
    <location>
        <begin position="84"/>
        <end position="100"/>
    </location>
</feature>
<name>A0A381PJ85_9ZZZZ</name>
<dbReference type="PANTHER" id="PTHR47089:SF1">
    <property type="entry name" value="GUANOSINE ABC TRANSPORTER PERMEASE PROTEIN NUPP"/>
    <property type="match status" value="1"/>
</dbReference>
<evidence type="ECO:0000256" key="2">
    <source>
        <dbReference type="ARBA" id="ARBA00022475"/>
    </source>
</evidence>
<dbReference type="GO" id="GO:0005886">
    <property type="term" value="C:plasma membrane"/>
    <property type="evidence" value="ECO:0007669"/>
    <property type="project" value="UniProtKB-SubCell"/>
</dbReference>
<comment type="subcellular location">
    <subcellularLocation>
        <location evidence="1">Cell membrane</location>
        <topology evidence="1">Multi-pass membrane protein</topology>
    </subcellularLocation>
</comment>
<feature type="transmembrane region" description="Helical" evidence="6">
    <location>
        <begin position="270"/>
        <end position="298"/>
    </location>
</feature>
<dbReference type="GO" id="GO:0022857">
    <property type="term" value="F:transmembrane transporter activity"/>
    <property type="evidence" value="ECO:0007669"/>
    <property type="project" value="InterPro"/>
</dbReference>
<dbReference type="InterPro" id="IPR001851">
    <property type="entry name" value="ABC_transp_permease"/>
</dbReference>
<feature type="transmembrane region" description="Helical" evidence="6">
    <location>
        <begin position="49"/>
        <end position="72"/>
    </location>
</feature>
<accession>A0A381PJ85</accession>